<accession>A0A9X3UQ14</accession>
<protein>
    <submittedName>
        <fullName evidence="1">Uncharacterized protein</fullName>
    </submittedName>
</protein>
<dbReference type="EMBL" id="JANJHC010000013">
    <property type="protein sequence ID" value="MDA5623318.1"/>
    <property type="molecule type" value="Genomic_DNA"/>
</dbReference>
<dbReference type="RefSeq" id="WP_016570164.1">
    <property type="nucleotide sequence ID" value="NZ_CP111083.1"/>
</dbReference>
<evidence type="ECO:0000313" key="2">
    <source>
        <dbReference type="Proteomes" id="UP001145481"/>
    </source>
</evidence>
<comment type="caution">
    <text evidence="1">The sequence shown here is derived from an EMBL/GenBank/DDBJ whole genome shotgun (WGS) entry which is preliminary data.</text>
</comment>
<sequence>MFPLIFKKAVTPEVITVQKSKGDDRKTYPEGKFVLLRKSSAFGWESEVETREGMDAETIERVYFYKVEIERRDPRNLIIVKVE</sequence>
<name>A0A9X3UQ14_PASMD</name>
<proteinExistence type="predicted"/>
<dbReference type="Proteomes" id="UP001145481">
    <property type="component" value="Unassembled WGS sequence"/>
</dbReference>
<organism evidence="1 2">
    <name type="scientific">Pasteurella multocida</name>
    <dbReference type="NCBI Taxonomy" id="747"/>
    <lineage>
        <taxon>Bacteria</taxon>
        <taxon>Pseudomonadati</taxon>
        <taxon>Pseudomonadota</taxon>
        <taxon>Gammaproteobacteria</taxon>
        <taxon>Pasteurellales</taxon>
        <taxon>Pasteurellaceae</taxon>
        <taxon>Pasteurella</taxon>
    </lineage>
</organism>
<reference evidence="1" key="1">
    <citation type="submission" date="2022-07" db="EMBL/GenBank/DDBJ databases">
        <title>Genome-based characterization of novel serogroup A variants of Pasteurella multocida.</title>
        <authorList>
            <person name="Prajapati A."/>
            <person name="Yogisharadhya R."/>
            <person name="Mohanty N."/>
            <person name="Chanda M."/>
            <person name="Mendem S.K."/>
            <person name="Siddaramappa S."/>
            <person name="Shivachandra S.B."/>
        </authorList>
    </citation>
    <scope>NUCLEOTIDE SEQUENCE</scope>
    <source>
        <strain evidence="1">NIVEDIPm19</strain>
    </source>
</reference>
<dbReference type="AlphaFoldDB" id="A0A9X3UQ14"/>
<gene>
    <name evidence="1" type="ORF">NM948_07115</name>
</gene>
<evidence type="ECO:0000313" key="1">
    <source>
        <dbReference type="EMBL" id="MDA5623318.1"/>
    </source>
</evidence>